<evidence type="ECO:0000259" key="1">
    <source>
        <dbReference type="Pfam" id="PF00814"/>
    </source>
</evidence>
<proteinExistence type="predicted"/>
<dbReference type="GO" id="GO:0002949">
    <property type="term" value="P:tRNA threonylcarbamoyladenosine modification"/>
    <property type="evidence" value="ECO:0007669"/>
    <property type="project" value="InterPro"/>
</dbReference>
<keyword evidence="3" id="KW-1185">Reference proteome</keyword>
<dbReference type="PANTHER" id="PTHR11735">
    <property type="entry name" value="TRNA N6-ADENOSINE THREONYLCARBAMOYLTRANSFERASE"/>
    <property type="match status" value="1"/>
</dbReference>
<evidence type="ECO:0000313" key="2">
    <source>
        <dbReference type="EMBL" id="SLN53071.1"/>
    </source>
</evidence>
<dbReference type="GO" id="GO:0005829">
    <property type="term" value="C:cytosol"/>
    <property type="evidence" value="ECO:0007669"/>
    <property type="project" value="TreeGrafter"/>
</dbReference>
<accession>A0A1Y5T0E4</accession>
<gene>
    <name evidence="2" type="primary">tsaB</name>
    <name evidence="2" type="ORF">AQS8620_02315</name>
</gene>
<reference evidence="2 3" key="1">
    <citation type="submission" date="2017-03" db="EMBL/GenBank/DDBJ databases">
        <authorList>
            <person name="Afonso C.L."/>
            <person name="Miller P.J."/>
            <person name="Scott M.A."/>
            <person name="Spackman E."/>
            <person name="Goraichik I."/>
            <person name="Dimitrov K.M."/>
            <person name="Suarez D.L."/>
            <person name="Swayne D.E."/>
        </authorList>
    </citation>
    <scope>NUCLEOTIDE SEQUENCE [LARGE SCALE GENOMIC DNA]</scope>
    <source>
        <strain evidence="2 3">CECT 8620</strain>
    </source>
</reference>
<evidence type="ECO:0000313" key="3">
    <source>
        <dbReference type="Proteomes" id="UP000193862"/>
    </source>
</evidence>
<dbReference type="CDD" id="cd24032">
    <property type="entry name" value="ASKHA_NBD_TsaB"/>
    <property type="match status" value="1"/>
</dbReference>
<dbReference type="PANTHER" id="PTHR11735:SF11">
    <property type="entry name" value="TRNA THREONYLCARBAMOYLADENOSINE BIOSYNTHESIS PROTEIN TSAB"/>
    <property type="match status" value="1"/>
</dbReference>
<name>A0A1Y5T0E4_9RHOB</name>
<dbReference type="InterPro" id="IPR043129">
    <property type="entry name" value="ATPase_NBD"/>
</dbReference>
<dbReference type="AlphaFoldDB" id="A0A1Y5T0E4"/>
<dbReference type="Pfam" id="PF00814">
    <property type="entry name" value="TsaD"/>
    <property type="match status" value="1"/>
</dbReference>
<dbReference type="Gene3D" id="3.30.420.40">
    <property type="match status" value="1"/>
</dbReference>
<dbReference type="NCBIfam" id="TIGR03725">
    <property type="entry name" value="T6A_YeaZ"/>
    <property type="match status" value="1"/>
</dbReference>
<protein>
    <submittedName>
        <fullName evidence="2">tRNA threonylcarbamoyladenosine biosynthesis protein TsaB</fullName>
    </submittedName>
</protein>
<organism evidence="2 3">
    <name type="scientific">Aquimixticola soesokkakensis</name>
    <dbReference type="NCBI Taxonomy" id="1519096"/>
    <lineage>
        <taxon>Bacteria</taxon>
        <taxon>Pseudomonadati</taxon>
        <taxon>Pseudomonadota</taxon>
        <taxon>Alphaproteobacteria</taxon>
        <taxon>Rhodobacterales</taxon>
        <taxon>Paracoccaceae</taxon>
        <taxon>Aquimixticola</taxon>
    </lineage>
</organism>
<dbReference type="InterPro" id="IPR000905">
    <property type="entry name" value="Gcp-like_dom"/>
</dbReference>
<dbReference type="Proteomes" id="UP000193862">
    <property type="component" value="Unassembled WGS sequence"/>
</dbReference>
<dbReference type="InterPro" id="IPR022496">
    <property type="entry name" value="T6A_TsaB"/>
</dbReference>
<dbReference type="SUPFAM" id="SSF53067">
    <property type="entry name" value="Actin-like ATPase domain"/>
    <property type="match status" value="1"/>
</dbReference>
<dbReference type="EMBL" id="FWFS01000008">
    <property type="protein sequence ID" value="SLN53071.1"/>
    <property type="molecule type" value="Genomic_DNA"/>
</dbReference>
<sequence length="196" mass="20134">MSVPTILAFDTSAAHCAAALLRAGTIVASAREEMAKGQAERLMPLLEEILAAGGVAWRDLDALAVGIGPGNFTGIRISVACARGLALGLGKPAIGVSTLEAQAFGRIGDTLSLVDARRDQAYAQRFHDGSAQSAPVVGDRASFANGIESCIAPLADTLARIAATRLGTAQPRPAPLYIRAADAAPPRDPAPVILEE</sequence>
<dbReference type="RefSeq" id="WP_234990462.1">
    <property type="nucleotide sequence ID" value="NZ_FWFS01000008.1"/>
</dbReference>
<feature type="domain" description="Gcp-like" evidence="1">
    <location>
        <begin position="33"/>
        <end position="139"/>
    </location>
</feature>